<feature type="region of interest" description="Disordered" evidence="2">
    <location>
        <begin position="1"/>
        <end position="21"/>
    </location>
</feature>
<evidence type="ECO:0000313" key="4">
    <source>
        <dbReference type="Proteomes" id="UP000008915"/>
    </source>
</evidence>
<dbReference type="OrthoDB" id="9810372at2"/>
<dbReference type="InterPro" id="IPR043129">
    <property type="entry name" value="ATPase_NBD"/>
</dbReference>
<accession>E6SGZ7</accession>
<reference evidence="4" key="2">
    <citation type="journal article" date="2010" name="Stand. Genomic Sci.">
        <title>Complete genome sequence of Thermaerobacter marianensis type strain (7p75aT).</title>
        <authorList>
            <person name="Han C."/>
            <person name="Gu W."/>
            <person name="Zhang X."/>
            <person name="Lapidus A."/>
            <person name="Nolan M."/>
            <person name="Copeland A."/>
            <person name="Lucas S."/>
            <person name="Glavina Del Rio T."/>
            <person name="Tice H."/>
            <person name="Cheng J."/>
            <person name="Tapia R."/>
            <person name="Goodwin L."/>
            <person name="Pitluck S."/>
            <person name="Pagani I."/>
            <person name="Ivanova N."/>
            <person name="Mavromatis K."/>
            <person name="Mikhailova N."/>
            <person name="Pati A."/>
            <person name="Chen A."/>
            <person name="Palaniappan K."/>
            <person name="Land M."/>
            <person name="Hauser L."/>
            <person name="Chang Y."/>
            <person name="Jeffries C."/>
            <person name="Schneider S."/>
            <person name="Rohde M."/>
            <person name="Goker M."/>
            <person name="Pukall R."/>
            <person name="Woyke T."/>
            <person name="Bristow J."/>
            <person name="Eisen J."/>
            <person name="Markowitz V."/>
            <person name="Hugenholtz P."/>
            <person name="Kyrpides N."/>
            <person name="Klenk H."/>
            <person name="Detter J."/>
        </authorList>
    </citation>
    <scope>NUCLEOTIDE SEQUENCE [LARGE SCALE GENOMIC DNA]</scope>
    <source>
        <strain evidence="4">ATCC 700841 / DSM 12885 / JCM 10246 / 7p75a</strain>
    </source>
</reference>
<dbReference type="HOGENOM" id="CLU_036604_0_4_9"/>
<name>E6SGZ7_THEM7</name>
<proteinExistence type="inferred from homology"/>
<comment type="similarity">
    <text evidence="1">Belongs to the ROK (NagC/XylR) family.</text>
</comment>
<organism evidence="3 4">
    <name type="scientific">Thermaerobacter marianensis (strain ATCC 700841 / DSM 12885 / JCM 10246 / 7p75a)</name>
    <dbReference type="NCBI Taxonomy" id="644966"/>
    <lineage>
        <taxon>Bacteria</taxon>
        <taxon>Bacillati</taxon>
        <taxon>Bacillota</taxon>
        <taxon>Clostridia</taxon>
        <taxon>Eubacteriales</taxon>
        <taxon>Clostridiales Family XVII. Incertae Sedis</taxon>
        <taxon>Thermaerobacter</taxon>
    </lineage>
</organism>
<dbReference type="EMBL" id="CP002344">
    <property type="protein sequence ID" value="ADU50628.1"/>
    <property type="molecule type" value="Genomic_DNA"/>
</dbReference>
<dbReference type="AlphaFoldDB" id="E6SGZ7"/>
<dbReference type="PANTHER" id="PTHR18964">
    <property type="entry name" value="ROK (REPRESSOR, ORF, KINASE) FAMILY"/>
    <property type="match status" value="1"/>
</dbReference>
<protein>
    <submittedName>
        <fullName evidence="3">ROK family protein</fullName>
    </submittedName>
</protein>
<dbReference type="Pfam" id="PF00480">
    <property type="entry name" value="ROK"/>
    <property type="match status" value="1"/>
</dbReference>
<gene>
    <name evidence="3" type="ordered locus">Tmar_0507</name>
</gene>
<reference evidence="3 4" key="1">
    <citation type="journal article" date="2010" name="Stand. Genomic Sci.">
        <title>Complete genome sequence of Thermaerobacter marianensis type strain (7p75a).</title>
        <authorList>
            <person name="Han C."/>
            <person name="Gu W."/>
            <person name="Zhang X."/>
            <person name="Lapidus A."/>
            <person name="Nolan M."/>
            <person name="Copeland A."/>
            <person name="Lucas S."/>
            <person name="Del Rio T.G."/>
            <person name="Tice H."/>
            <person name="Cheng J.F."/>
            <person name="Tapia R."/>
            <person name="Goodwin L."/>
            <person name="Pitluck S."/>
            <person name="Pagani I."/>
            <person name="Ivanova N."/>
            <person name="Mavromatis K."/>
            <person name="Mikhailova N."/>
            <person name="Pati A."/>
            <person name="Chen A."/>
            <person name="Palaniappan K."/>
            <person name="Land M."/>
            <person name="Hauser L."/>
            <person name="Chang Y.J."/>
            <person name="Jeffries C.D."/>
            <person name="Schneider S."/>
            <person name="Rohde M."/>
            <person name="Goker M."/>
            <person name="Pukall R."/>
            <person name="Woyke T."/>
            <person name="Bristow J."/>
            <person name="Eisen J.A."/>
            <person name="Markowitz V."/>
            <person name="Hugenholtz P."/>
            <person name="Kyrpides N.C."/>
            <person name="Klenk H.P."/>
            <person name="Detter J.C."/>
        </authorList>
    </citation>
    <scope>NUCLEOTIDE SEQUENCE [LARGE SCALE GENOMIC DNA]</scope>
    <source>
        <strain evidence="4">ATCC 700841 / DSM 12885 / JCM 10246 / 7p75a</strain>
    </source>
</reference>
<dbReference type="Proteomes" id="UP000008915">
    <property type="component" value="Chromosome"/>
</dbReference>
<dbReference type="STRING" id="644966.Tmar_0507"/>
<sequence length="353" mass="34909">MAIHRDRYGTASGDPAPGAAAREAAGAGTAAGTGGGAGDGVVLGIDLGGTKIALGLVDRRGKVLADVTLPTEATAGPAAAMDRLAAAARQLAARADRKPLAAGVGAPGPLLLPEGRFTGTPNLPGWNGFALRDELARRLGIPVAVNNDANAAALAEARLGAGRGAAVMVYVTVGTGIGGGLVVGGKLFSGVNGNGVEIGHTTLDPDGPPCGCGNRGCWEALASGPALARLAGERLGPSPRRPGGQWTAKDLLEAAAAGDPAARAVADEYARRLGVGLANAVNAFNPDRLVLGGGVMARYDLLAPAMEAEMRRRALPANAAAVALAPATLGKRAGLVGAALLAWDLLDEPGPGR</sequence>
<evidence type="ECO:0000256" key="1">
    <source>
        <dbReference type="ARBA" id="ARBA00006479"/>
    </source>
</evidence>
<dbReference type="KEGG" id="tmr:Tmar_0507"/>
<dbReference type="InterPro" id="IPR000600">
    <property type="entry name" value="ROK"/>
</dbReference>
<dbReference type="RefSeq" id="WP_013494933.1">
    <property type="nucleotide sequence ID" value="NC_014831.1"/>
</dbReference>
<dbReference type="Gene3D" id="3.30.420.40">
    <property type="match status" value="2"/>
</dbReference>
<keyword evidence="4" id="KW-1185">Reference proteome</keyword>
<dbReference type="eggNOG" id="COG1940">
    <property type="taxonomic scope" value="Bacteria"/>
</dbReference>
<dbReference type="PANTHER" id="PTHR18964:SF149">
    <property type="entry name" value="BIFUNCTIONAL UDP-N-ACETYLGLUCOSAMINE 2-EPIMERASE_N-ACETYLMANNOSAMINE KINASE"/>
    <property type="match status" value="1"/>
</dbReference>
<evidence type="ECO:0000313" key="3">
    <source>
        <dbReference type="EMBL" id="ADU50628.1"/>
    </source>
</evidence>
<evidence type="ECO:0000256" key="2">
    <source>
        <dbReference type="SAM" id="MobiDB-lite"/>
    </source>
</evidence>
<dbReference type="SUPFAM" id="SSF53067">
    <property type="entry name" value="Actin-like ATPase domain"/>
    <property type="match status" value="1"/>
</dbReference>